<protein>
    <recommendedName>
        <fullName evidence="2">UspA domain-containing protein</fullName>
    </recommendedName>
</protein>
<dbReference type="InterPro" id="IPR006015">
    <property type="entry name" value="Universal_stress_UspA"/>
</dbReference>
<proteinExistence type="predicted"/>
<dbReference type="InterPro" id="IPR014729">
    <property type="entry name" value="Rossmann-like_a/b/a_fold"/>
</dbReference>
<organism evidence="3 4">
    <name type="scientific">Chaetomidium leptoderma</name>
    <dbReference type="NCBI Taxonomy" id="669021"/>
    <lineage>
        <taxon>Eukaryota</taxon>
        <taxon>Fungi</taxon>
        <taxon>Dikarya</taxon>
        <taxon>Ascomycota</taxon>
        <taxon>Pezizomycotina</taxon>
        <taxon>Sordariomycetes</taxon>
        <taxon>Sordariomycetidae</taxon>
        <taxon>Sordariales</taxon>
        <taxon>Chaetomiaceae</taxon>
        <taxon>Chaetomidium</taxon>
    </lineage>
</organism>
<evidence type="ECO:0000259" key="2">
    <source>
        <dbReference type="Pfam" id="PF00582"/>
    </source>
</evidence>
<dbReference type="AlphaFoldDB" id="A0AAN7A1T3"/>
<reference evidence="3" key="1">
    <citation type="journal article" date="2023" name="Mol. Phylogenet. Evol.">
        <title>Genome-scale phylogeny and comparative genomics of the fungal order Sordariales.</title>
        <authorList>
            <person name="Hensen N."/>
            <person name="Bonometti L."/>
            <person name="Westerberg I."/>
            <person name="Brannstrom I.O."/>
            <person name="Guillou S."/>
            <person name="Cros-Aarteil S."/>
            <person name="Calhoun S."/>
            <person name="Haridas S."/>
            <person name="Kuo A."/>
            <person name="Mondo S."/>
            <person name="Pangilinan J."/>
            <person name="Riley R."/>
            <person name="LaButti K."/>
            <person name="Andreopoulos B."/>
            <person name="Lipzen A."/>
            <person name="Chen C."/>
            <person name="Yan M."/>
            <person name="Daum C."/>
            <person name="Ng V."/>
            <person name="Clum A."/>
            <person name="Steindorff A."/>
            <person name="Ohm R.A."/>
            <person name="Martin F."/>
            <person name="Silar P."/>
            <person name="Natvig D.O."/>
            <person name="Lalanne C."/>
            <person name="Gautier V."/>
            <person name="Ament-Velasquez S.L."/>
            <person name="Kruys A."/>
            <person name="Hutchinson M.I."/>
            <person name="Powell A.J."/>
            <person name="Barry K."/>
            <person name="Miller A.N."/>
            <person name="Grigoriev I.V."/>
            <person name="Debuchy R."/>
            <person name="Gladieux P."/>
            <person name="Hiltunen Thoren M."/>
            <person name="Johannesson H."/>
        </authorList>
    </citation>
    <scope>NUCLEOTIDE SEQUENCE</scope>
    <source>
        <strain evidence="3">CBS 538.74</strain>
    </source>
</reference>
<keyword evidence="4" id="KW-1185">Reference proteome</keyword>
<comment type="caution">
    <text evidence="3">The sequence shown here is derived from an EMBL/GenBank/DDBJ whole genome shotgun (WGS) entry which is preliminary data.</text>
</comment>
<evidence type="ECO:0000256" key="1">
    <source>
        <dbReference type="SAM" id="MobiDB-lite"/>
    </source>
</evidence>
<feature type="region of interest" description="Disordered" evidence="1">
    <location>
        <begin position="410"/>
        <end position="431"/>
    </location>
</feature>
<evidence type="ECO:0000313" key="4">
    <source>
        <dbReference type="Proteomes" id="UP001302745"/>
    </source>
</evidence>
<dbReference type="InterPro" id="IPR006016">
    <property type="entry name" value="UspA"/>
</dbReference>
<reference evidence="3" key="2">
    <citation type="submission" date="2023-05" db="EMBL/GenBank/DDBJ databases">
        <authorList>
            <consortium name="Lawrence Berkeley National Laboratory"/>
            <person name="Steindorff A."/>
            <person name="Hensen N."/>
            <person name="Bonometti L."/>
            <person name="Westerberg I."/>
            <person name="Brannstrom I.O."/>
            <person name="Guillou S."/>
            <person name="Cros-Aarteil S."/>
            <person name="Calhoun S."/>
            <person name="Haridas S."/>
            <person name="Kuo A."/>
            <person name="Mondo S."/>
            <person name="Pangilinan J."/>
            <person name="Riley R."/>
            <person name="Labutti K."/>
            <person name="Andreopoulos B."/>
            <person name="Lipzen A."/>
            <person name="Chen C."/>
            <person name="Yanf M."/>
            <person name="Daum C."/>
            <person name="Ng V."/>
            <person name="Clum A."/>
            <person name="Ohm R."/>
            <person name="Martin F."/>
            <person name="Silar P."/>
            <person name="Natvig D."/>
            <person name="Lalanne C."/>
            <person name="Gautier V."/>
            <person name="Ament-Velasquez S.L."/>
            <person name="Kruys A."/>
            <person name="Hutchinson M.I."/>
            <person name="Powell A.J."/>
            <person name="Barry K."/>
            <person name="Miller A.N."/>
            <person name="Grigoriev I.V."/>
            <person name="Debuchy R."/>
            <person name="Gladieux P."/>
            <person name="Thoren M.H."/>
            <person name="Johannesson H."/>
        </authorList>
    </citation>
    <scope>NUCLEOTIDE SEQUENCE</scope>
    <source>
        <strain evidence="3">CBS 538.74</strain>
    </source>
</reference>
<gene>
    <name evidence="3" type="ORF">C8A00DRAFT_28611</name>
</gene>
<dbReference type="Pfam" id="PF00582">
    <property type="entry name" value="Usp"/>
    <property type="match status" value="1"/>
</dbReference>
<feature type="compositionally biased region" description="Basic residues" evidence="1">
    <location>
        <begin position="232"/>
        <end position="244"/>
    </location>
</feature>
<dbReference type="PANTHER" id="PTHR46100:SF4">
    <property type="entry name" value="USPA DOMAIN-CONTAINING PROTEIN"/>
    <property type="match status" value="1"/>
</dbReference>
<name>A0AAN7A1T3_9PEZI</name>
<feature type="region of interest" description="Disordered" evidence="1">
    <location>
        <begin position="306"/>
        <end position="363"/>
    </location>
</feature>
<feature type="region of interest" description="Disordered" evidence="1">
    <location>
        <begin position="23"/>
        <end position="163"/>
    </location>
</feature>
<feature type="compositionally biased region" description="Polar residues" evidence="1">
    <location>
        <begin position="110"/>
        <end position="127"/>
    </location>
</feature>
<dbReference type="Gene3D" id="3.40.50.12370">
    <property type="match status" value="1"/>
</dbReference>
<accession>A0AAN7A1T3</accession>
<dbReference type="CDD" id="cd23659">
    <property type="entry name" value="USP_At3g01520-like"/>
    <property type="match status" value="1"/>
</dbReference>
<dbReference type="EMBL" id="MU856839">
    <property type="protein sequence ID" value="KAK4158333.1"/>
    <property type="molecule type" value="Genomic_DNA"/>
</dbReference>
<evidence type="ECO:0000313" key="3">
    <source>
        <dbReference type="EMBL" id="KAK4158333.1"/>
    </source>
</evidence>
<dbReference type="Proteomes" id="UP001302745">
    <property type="component" value="Unassembled WGS sequence"/>
</dbReference>
<feature type="domain" description="UspA" evidence="2">
    <location>
        <begin position="586"/>
        <end position="689"/>
    </location>
</feature>
<sequence length="724" mass="78076">MARHQAMSMEAMLDEERREVLALLEGTANARPKAPNPLGARSPSPYTPRSPVRSMLDIGDDSPSPTPLSPVSPMSFSTKTPSAQAAPMRSMLDVDSPPAPPVRSMLDIDSPTTAAKQVLSTPSSPTDPNARAYAANSAHPRSMSDASARPADFGPRLGPARVDPTTEYQFSGIITTNAGQALPKRVTQGGKRSTAKAEIMRGNDVTGLVLPGDRGRHRSATGASVRLGNKSKSPHNRPGMRSHSPRAPAVLRTLSPGGRAVLNDPEIVDYNNAYRRLSDAALARSGGTLSELGRRKSSTYMAGTGRLAKDYLGPDGELLVEDSSEDNGSSSGEEGQRGRKAARGPDHPKPSGGSEAQRQAKSLLAAAEEERLQVASQQPAYQYRSLLDEPEITVTNPSGERVRHSKNVIHPATSFDDPPGTGTHTPIDSDTEADFTDIKRAQKLSFAMTQIMDTPEAHRTIQIITRGEYSRLVQDAEEEHRPPRKYLVATDLSEESAHAMEWAIGTVLRDGDTLLAIYCVDEETGIGASDNAQVPDEPKAMKEQAAAINTVASSKMPITPSGTNLPLHYPRPWPLLSQASDSGTATSVSPTPSLSKERSKAEDDRRIAVQHISDRVTRLLRKTRLQVRVIVEVLHCKNPKHLITEVIDLVNPTLVILGSRGRSALKGVILGSFSNYLVTKSSVPVMVARKRLRKQGKYKRVASTHQINNIHNPAARSLASAKID</sequence>
<feature type="region of interest" description="Disordered" evidence="1">
    <location>
        <begin position="206"/>
        <end position="249"/>
    </location>
</feature>
<dbReference type="PANTHER" id="PTHR46100">
    <property type="entry name" value="IMP2'P"/>
    <property type="match status" value="1"/>
</dbReference>
<feature type="compositionally biased region" description="Polar residues" evidence="1">
    <location>
        <begin position="577"/>
        <end position="594"/>
    </location>
</feature>
<feature type="region of interest" description="Disordered" evidence="1">
    <location>
        <begin position="576"/>
        <end position="603"/>
    </location>
</feature>
<dbReference type="Gene3D" id="3.40.50.620">
    <property type="entry name" value="HUPs"/>
    <property type="match status" value="1"/>
</dbReference>
<dbReference type="PRINTS" id="PR01438">
    <property type="entry name" value="UNVRSLSTRESS"/>
</dbReference>
<dbReference type="SUPFAM" id="SSF52402">
    <property type="entry name" value="Adenine nucleotide alpha hydrolases-like"/>
    <property type="match status" value="1"/>
</dbReference>